<accession>A0A0F8WF12</accession>
<dbReference type="AlphaFoldDB" id="A0A0F8WF12"/>
<name>A0A0F8WF12_9ZZZZ</name>
<dbReference type="EMBL" id="LAZR01065510">
    <property type="protein sequence ID" value="KKK55397.1"/>
    <property type="molecule type" value="Genomic_DNA"/>
</dbReference>
<gene>
    <name evidence="1" type="ORF">LCGC14_3074970</name>
</gene>
<sequence>MTAPKPRAAPERARIELPHDGHILLYAGPFPAAYVEAFDSDVGTSRIVVESPSACRGVAAYLVRAAEWIESLDRAAIYLARQGKRE</sequence>
<proteinExistence type="predicted"/>
<reference evidence="1" key="1">
    <citation type="journal article" date="2015" name="Nature">
        <title>Complex archaea that bridge the gap between prokaryotes and eukaryotes.</title>
        <authorList>
            <person name="Spang A."/>
            <person name="Saw J.H."/>
            <person name="Jorgensen S.L."/>
            <person name="Zaremba-Niedzwiedzka K."/>
            <person name="Martijn J."/>
            <person name="Lind A.E."/>
            <person name="van Eijk R."/>
            <person name="Schleper C."/>
            <person name="Guy L."/>
            <person name="Ettema T.J."/>
        </authorList>
    </citation>
    <scope>NUCLEOTIDE SEQUENCE</scope>
</reference>
<evidence type="ECO:0000313" key="1">
    <source>
        <dbReference type="EMBL" id="KKK55397.1"/>
    </source>
</evidence>
<protein>
    <submittedName>
        <fullName evidence="1">Uncharacterized protein</fullName>
    </submittedName>
</protein>
<organism evidence="1">
    <name type="scientific">marine sediment metagenome</name>
    <dbReference type="NCBI Taxonomy" id="412755"/>
    <lineage>
        <taxon>unclassified sequences</taxon>
        <taxon>metagenomes</taxon>
        <taxon>ecological metagenomes</taxon>
    </lineage>
</organism>
<comment type="caution">
    <text evidence="1">The sequence shown here is derived from an EMBL/GenBank/DDBJ whole genome shotgun (WGS) entry which is preliminary data.</text>
</comment>